<dbReference type="OrthoDB" id="9806824at2"/>
<dbReference type="RefSeq" id="WP_096406345.1">
    <property type="nucleotide sequence ID" value="NZ_AP017372.2"/>
</dbReference>
<dbReference type="AlphaFoldDB" id="A0A0X8X7M1"/>
<dbReference type="SUPFAM" id="SSF53448">
    <property type="entry name" value="Nucleotide-diphospho-sugar transferases"/>
    <property type="match status" value="1"/>
</dbReference>
<feature type="transmembrane region" description="Helical" evidence="8">
    <location>
        <begin position="401"/>
        <end position="420"/>
    </location>
</feature>
<reference evidence="10" key="1">
    <citation type="submission" date="2016-02" db="EMBL/GenBank/DDBJ databases">
        <title>Halorhodospira halochloris DSM-1059 complete genome, version 2.</title>
        <authorList>
            <person name="Tsukatani Y."/>
        </authorList>
    </citation>
    <scope>NUCLEOTIDE SEQUENCE</scope>
    <source>
        <strain evidence="10">DSM 1059</strain>
    </source>
</reference>
<accession>A0A0X8X7M1</accession>
<dbReference type="KEGG" id="hhk:HH1059_23920"/>
<evidence type="ECO:0000256" key="5">
    <source>
        <dbReference type="ARBA" id="ARBA00022692"/>
    </source>
</evidence>
<protein>
    <submittedName>
        <fullName evidence="10">Cellulose synthase</fullName>
    </submittedName>
</protein>
<comment type="pathway">
    <text evidence="2">Glycan metabolism.</text>
</comment>
<evidence type="ECO:0000256" key="7">
    <source>
        <dbReference type="ARBA" id="ARBA00023136"/>
    </source>
</evidence>
<evidence type="ECO:0000256" key="4">
    <source>
        <dbReference type="ARBA" id="ARBA00022679"/>
    </source>
</evidence>
<evidence type="ECO:0000256" key="1">
    <source>
        <dbReference type="ARBA" id="ARBA00004141"/>
    </source>
</evidence>
<name>A0A0X8X7M1_HALHR</name>
<evidence type="ECO:0000313" key="11">
    <source>
        <dbReference type="Proteomes" id="UP000218890"/>
    </source>
</evidence>
<keyword evidence="4" id="KW-0808">Transferase</keyword>
<dbReference type="Proteomes" id="UP000218890">
    <property type="component" value="Chromosome"/>
</dbReference>
<feature type="transmembrane region" description="Helical" evidence="8">
    <location>
        <begin position="507"/>
        <end position="526"/>
    </location>
</feature>
<evidence type="ECO:0000256" key="8">
    <source>
        <dbReference type="SAM" id="Phobius"/>
    </source>
</evidence>
<dbReference type="GO" id="GO:0016758">
    <property type="term" value="F:hexosyltransferase activity"/>
    <property type="evidence" value="ECO:0007669"/>
    <property type="project" value="TreeGrafter"/>
</dbReference>
<keyword evidence="5 8" id="KW-0812">Transmembrane</keyword>
<dbReference type="InterPro" id="IPR029044">
    <property type="entry name" value="Nucleotide-diphossugar_trans"/>
</dbReference>
<evidence type="ECO:0000256" key="3">
    <source>
        <dbReference type="ARBA" id="ARBA00022676"/>
    </source>
</evidence>
<dbReference type="Gene3D" id="3.90.550.10">
    <property type="entry name" value="Spore Coat Polysaccharide Biosynthesis Protein SpsA, Chain A"/>
    <property type="match status" value="1"/>
</dbReference>
<keyword evidence="6 8" id="KW-1133">Transmembrane helix</keyword>
<keyword evidence="11" id="KW-1185">Reference proteome</keyword>
<dbReference type="GO" id="GO:0005886">
    <property type="term" value="C:plasma membrane"/>
    <property type="evidence" value="ECO:0007669"/>
    <property type="project" value="TreeGrafter"/>
</dbReference>
<proteinExistence type="predicted"/>
<dbReference type="CDD" id="cd06421">
    <property type="entry name" value="CESA_CelA_like"/>
    <property type="match status" value="1"/>
</dbReference>
<sequence>MAKLTRYLNRNLTLALAGVAICTILLYLIARTTLFLFADYLWVEKAAASLLLLAELFIMVHALGYFLNVYHVNRGGGPRGGPRAAATTDGTPQSSAPRFIDEQAQAQLAEKEPPEVAIIVAAYREPLWLVEETLTCFYNLTYPNKRLFLLDDTRYDPADQRSPEMTEYRQALDEMCQRIGVHLFRRPWRGAKAGMINDFLAFLDGRPPEGFELRRSPLDDRPFDIKYVAVFDADMNPLPDFAEPLVAQMEAEPDLAFIQTPQYYSNFESNRVAHAAGMQQAIFYEYICEGKSSQDTMFCCGTNVLLRREALKDVGGFDESSVTEDFATSLRFHSRGWRSAYVNRICAFGQGPEDLSSYFKQQFRWALGTVGLFRRILQGLVRSPRQLSAAKWWEYTLSGSHYFVGWVFLILVLSPALYLLLGVPSFFARADIYLLFFFPYIVIALAVFTLVMSQRKYRLRDLVSGIVLQATAFPVYIKASLLGILGVRGTFTTTPKAGSHAAPLRALWPHLSLIALSIIAITWGIMRALFEQEPIWAILVNTLWCLYHLGILLAVFYFNNPAQEHTA</sequence>
<keyword evidence="3" id="KW-0328">Glycosyltransferase</keyword>
<evidence type="ECO:0000313" key="10">
    <source>
        <dbReference type="EMBL" id="BAU56463.1"/>
    </source>
</evidence>
<feature type="transmembrane region" description="Helical" evidence="8">
    <location>
        <begin position="12"/>
        <end position="30"/>
    </location>
</feature>
<feature type="transmembrane region" description="Helical" evidence="8">
    <location>
        <begin position="50"/>
        <end position="70"/>
    </location>
</feature>
<keyword evidence="7 8" id="KW-0472">Membrane</keyword>
<feature type="transmembrane region" description="Helical" evidence="8">
    <location>
        <begin position="538"/>
        <end position="558"/>
    </location>
</feature>
<dbReference type="Pfam" id="PF13632">
    <property type="entry name" value="Glyco_trans_2_3"/>
    <property type="match status" value="1"/>
</dbReference>
<dbReference type="PANTHER" id="PTHR43867:SF2">
    <property type="entry name" value="CELLULOSE SYNTHASE CATALYTIC SUBUNIT A [UDP-FORMING]"/>
    <property type="match status" value="1"/>
</dbReference>
<dbReference type="EMBL" id="AP017372">
    <property type="protein sequence ID" value="BAU56463.1"/>
    <property type="molecule type" value="Genomic_DNA"/>
</dbReference>
<feature type="transmembrane region" description="Helical" evidence="8">
    <location>
        <begin position="463"/>
        <end position="487"/>
    </location>
</feature>
<evidence type="ECO:0000256" key="6">
    <source>
        <dbReference type="ARBA" id="ARBA00022989"/>
    </source>
</evidence>
<feature type="domain" description="Glycosyltransferase 2-like" evidence="9">
    <location>
        <begin position="227"/>
        <end position="442"/>
    </location>
</feature>
<dbReference type="InterPro" id="IPR050321">
    <property type="entry name" value="Glycosyltr_2/OpgH_subfam"/>
</dbReference>
<feature type="transmembrane region" description="Helical" evidence="8">
    <location>
        <begin position="432"/>
        <end position="451"/>
    </location>
</feature>
<comment type="subcellular location">
    <subcellularLocation>
        <location evidence="1">Membrane</location>
        <topology evidence="1">Multi-pass membrane protein</topology>
    </subcellularLocation>
</comment>
<evidence type="ECO:0000259" key="9">
    <source>
        <dbReference type="Pfam" id="PF13632"/>
    </source>
</evidence>
<dbReference type="PANTHER" id="PTHR43867">
    <property type="entry name" value="CELLULOSE SYNTHASE CATALYTIC SUBUNIT A [UDP-FORMING]"/>
    <property type="match status" value="1"/>
</dbReference>
<gene>
    <name evidence="10" type="ORF">HH1059_23920</name>
</gene>
<dbReference type="InterPro" id="IPR001173">
    <property type="entry name" value="Glyco_trans_2-like"/>
</dbReference>
<evidence type="ECO:0000256" key="2">
    <source>
        <dbReference type="ARBA" id="ARBA00004881"/>
    </source>
</evidence>
<organism evidence="10 11">
    <name type="scientific">Halorhodospira halochloris</name>
    <name type="common">Ectothiorhodospira halochloris</name>
    <dbReference type="NCBI Taxonomy" id="1052"/>
    <lineage>
        <taxon>Bacteria</taxon>
        <taxon>Pseudomonadati</taxon>
        <taxon>Pseudomonadota</taxon>
        <taxon>Gammaproteobacteria</taxon>
        <taxon>Chromatiales</taxon>
        <taxon>Ectothiorhodospiraceae</taxon>
        <taxon>Halorhodospira</taxon>
    </lineage>
</organism>